<evidence type="ECO:0000259" key="6">
    <source>
        <dbReference type="PROSITE" id="PS50157"/>
    </source>
</evidence>
<dbReference type="STRING" id="37653.A0A0L8G4U8"/>
<protein>
    <recommendedName>
        <fullName evidence="6">C2H2-type domain-containing protein</fullName>
    </recommendedName>
</protein>
<dbReference type="SUPFAM" id="SSF57667">
    <property type="entry name" value="beta-beta-alpha zinc fingers"/>
    <property type="match status" value="3"/>
</dbReference>
<dbReference type="EMBL" id="KQ424091">
    <property type="protein sequence ID" value="KOF71610.1"/>
    <property type="molecule type" value="Genomic_DNA"/>
</dbReference>
<name>A0A0L8G4U8_OCTBM</name>
<organism evidence="7">
    <name type="scientific">Octopus bimaculoides</name>
    <name type="common">California two-spotted octopus</name>
    <dbReference type="NCBI Taxonomy" id="37653"/>
    <lineage>
        <taxon>Eukaryota</taxon>
        <taxon>Metazoa</taxon>
        <taxon>Spiralia</taxon>
        <taxon>Lophotrochozoa</taxon>
        <taxon>Mollusca</taxon>
        <taxon>Cephalopoda</taxon>
        <taxon>Coleoidea</taxon>
        <taxon>Octopodiformes</taxon>
        <taxon>Octopoda</taxon>
        <taxon>Incirrata</taxon>
        <taxon>Octopodidae</taxon>
        <taxon>Octopus</taxon>
    </lineage>
</organism>
<evidence type="ECO:0000256" key="2">
    <source>
        <dbReference type="ARBA" id="ARBA00022737"/>
    </source>
</evidence>
<dbReference type="PANTHER" id="PTHR46179">
    <property type="entry name" value="ZINC FINGER PROTEIN"/>
    <property type="match status" value="1"/>
</dbReference>
<dbReference type="Gene3D" id="3.30.160.60">
    <property type="entry name" value="Classic Zinc Finger"/>
    <property type="match status" value="4"/>
</dbReference>
<sequence length="203" mass="23657">MWLIPTGDYQFLCNLEGCGKTFLTSYSLKTHVRVHTKEKPYECDMKGCEKAFNTLYRLRAHQRLHTGDTFNCDENGCTKYFTTLSDLRKHIRTHTGERPYKCSENGCGKAFAASHHLKTHTRTHTAHDLRSCHLLCKYISVIPKDKQELWKKKTIQAKGDNYYNHKLANDKKKINSKYRYPYKSWSFTCCSHAGALLRRGLVK</sequence>
<dbReference type="PROSITE" id="PS50157">
    <property type="entry name" value="ZINC_FINGER_C2H2_2"/>
    <property type="match status" value="4"/>
</dbReference>
<feature type="domain" description="C2H2-type" evidence="6">
    <location>
        <begin position="41"/>
        <end position="70"/>
    </location>
</feature>
<dbReference type="Pfam" id="PF00096">
    <property type="entry name" value="zf-C2H2"/>
    <property type="match status" value="4"/>
</dbReference>
<reference evidence="7" key="1">
    <citation type="submission" date="2015-07" db="EMBL/GenBank/DDBJ databases">
        <title>MeaNS - Measles Nucleotide Surveillance Program.</title>
        <authorList>
            <person name="Tran T."/>
            <person name="Druce J."/>
        </authorList>
    </citation>
    <scope>NUCLEOTIDE SEQUENCE</scope>
    <source>
        <strain evidence="7">UCB-OBI-ISO-001</strain>
        <tissue evidence="7">Gonad</tissue>
    </source>
</reference>
<dbReference type="AlphaFoldDB" id="A0A0L8G4U8"/>
<evidence type="ECO:0000256" key="5">
    <source>
        <dbReference type="PROSITE-ProRule" id="PRU00042"/>
    </source>
</evidence>
<dbReference type="PANTHER" id="PTHR46179:SF25">
    <property type="entry name" value="METAL RESPONSE ELEMENT-BINDING TRANSCRIPTION FACTOR-1, ISOFORM C"/>
    <property type="match status" value="1"/>
</dbReference>
<keyword evidence="2" id="KW-0677">Repeat</keyword>
<dbReference type="PROSITE" id="PS00028">
    <property type="entry name" value="ZINC_FINGER_C2H2_1"/>
    <property type="match status" value="4"/>
</dbReference>
<dbReference type="FunFam" id="3.30.160.60:FF:000349">
    <property type="entry name" value="metal regulatory transcription factor 1"/>
    <property type="match status" value="1"/>
</dbReference>
<dbReference type="FunFam" id="3.30.160.60:FF:000125">
    <property type="entry name" value="Putative zinc finger protein 143"/>
    <property type="match status" value="1"/>
</dbReference>
<proteinExistence type="predicted"/>
<feature type="domain" description="C2H2-type" evidence="6">
    <location>
        <begin position="70"/>
        <end position="99"/>
    </location>
</feature>
<evidence type="ECO:0000313" key="7">
    <source>
        <dbReference type="EMBL" id="KOF71610.1"/>
    </source>
</evidence>
<accession>A0A0L8G4U8</accession>
<dbReference type="OrthoDB" id="3214149at2759"/>
<dbReference type="InterPro" id="IPR051061">
    <property type="entry name" value="Zinc_finger_trans_reg"/>
</dbReference>
<evidence type="ECO:0000256" key="1">
    <source>
        <dbReference type="ARBA" id="ARBA00022723"/>
    </source>
</evidence>
<gene>
    <name evidence="7" type="ORF">OCBIM_22000839mg</name>
</gene>
<dbReference type="FunFam" id="3.30.160.60:FF:000072">
    <property type="entry name" value="zinc finger protein 143 isoform X1"/>
    <property type="match status" value="1"/>
</dbReference>
<dbReference type="InterPro" id="IPR013087">
    <property type="entry name" value="Znf_C2H2_type"/>
</dbReference>
<evidence type="ECO:0000256" key="4">
    <source>
        <dbReference type="ARBA" id="ARBA00022833"/>
    </source>
</evidence>
<dbReference type="FunFam" id="3.30.160.60:FF:000370">
    <property type="entry name" value="Metal regulatory transcription factor 1"/>
    <property type="match status" value="1"/>
</dbReference>
<dbReference type="GO" id="GO:0005634">
    <property type="term" value="C:nucleus"/>
    <property type="evidence" value="ECO:0007669"/>
    <property type="project" value="TreeGrafter"/>
</dbReference>
<evidence type="ECO:0000256" key="3">
    <source>
        <dbReference type="ARBA" id="ARBA00022771"/>
    </source>
</evidence>
<dbReference type="InterPro" id="IPR036236">
    <property type="entry name" value="Znf_C2H2_sf"/>
</dbReference>
<dbReference type="GO" id="GO:0006357">
    <property type="term" value="P:regulation of transcription by RNA polymerase II"/>
    <property type="evidence" value="ECO:0007669"/>
    <property type="project" value="TreeGrafter"/>
</dbReference>
<dbReference type="GO" id="GO:0008270">
    <property type="term" value="F:zinc ion binding"/>
    <property type="evidence" value="ECO:0007669"/>
    <property type="project" value="UniProtKB-KW"/>
</dbReference>
<keyword evidence="3 5" id="KW-0863">Zinc-finger</keyword>
<keyword evidence="1" id="KW-0479">Metal-binding</keyword>
<feature type="domain" description="C2H2-type" evidence="6">
    <location>
        <begin position="11"/>
        <end position="40"/>
    </location>
</feature>
<keyword evidence="4" id="KW-0862">Zinc</keyword>
<dbReference type="SMART" id="SM00355">
    <property type="entry name" value="ZnF_C2H2"/>
    <property type="match status" value="4"/>
</dbReference>
<feature type="domain" description="C2H2-type" evidence="6">
    <location>
        <begin position="100"/>
        <end position="129"/>
    </location>
</feature>